<keyword evidence="3" id="KW-1185">Reference proteome</keyword>
<dbReference type="GO" id="GO:0004343">
    <property type="term" value="F:glucosamine 6-phosphate N-acetyltransferase activity"/>
    <property type="evidence" value="ECO:0007669"/>
    <property type="project" value="TreeGrafter"/>
</dbReference>
<evidence type="ECO:0000313" key="2">
    <source>
        <dbReference type="EMBL" id="AQW22337.1"/>
    </source>
</evidence>
<dbReference type="PANTHER" id="PTHR13355:SF11">
    <property type="entry name" value="GLUCOSAMINE 6-PHOSPHATE N-ACETYLTRANSFERASE"/>
    <property type="match status" value="1"/>
</dbReference>
<dbReference type="Gene3D" id="3.40.630.30">
    <property type="match status" value="1"/>
</dbReference>
<dbReference type="InterPro" id="IPR016181">
    <property type="entry name" value="Acyl_CoA_acyltransferase"/>
</dbReference>
<feature type="domain" description="N-acetyltransferase" evidence="1">
    <location>
        <begin position="6"/>
        <end position="149"/>
    </location>
</feature>
<dbReference type="InterPro" id="IPR039143">
    <property type="entry name" value="GNPNAT1-like"/>
</dbReference>
<dbReference type="KEGG" id="lcu:PL11_005890"/>
<dbReference type="AlphaFoldDB" id="A0A1S6QL25"/>
<dbReference type="PROSITE" id="PS51186">
    <property type="entry name" value="GNAT"/>
    <property type="match status" value="1"/>
</dbReference>
<dbReference type="Proteomes" id="UP000030361">
    <property type="component" value="Chromosome"/>
</dbReference>
<gene>
    <name evidence="2" type="ORF">PL11_005890</name>
</gene>
<proteinExistence type="predicted"/>
<keyword evidence="2" id="KW-0808">Transferase</keyword>
<dbReference type="CDD" id="cd04301">
    <property type="entry name" value="NAT_SF"/>
    <property type="match status" value="1"/>
</dbReference>
<reference evidence="2 3" key="1">
    <citation type="journal article" date="2015" name="Genome Announc.">
        <title>Genome Sequence of Lactobacillus curieae CCTCC M 2011381T, a Novel Producer of Gamma-aminobutyric Acid.</title>
        <authorList>
            <person name="Wang Y."/>
            <person name="Wang Y."/>
            <person name="Lang C."/>
            <person name="Wei D."/>
            <person name="Xu P."/>
            <person name="Xie J."/>
        </authorList>
    </citation>
    <scope>NUCLEOTIDE SEQUENCE [LARGE SCALE GENOMIC DNA]</scope>
    <source>
        <strain evidence="2 3">CCTCC M 2011381</strain>
    </source>
</reference>
<dbReference type="EMBL" id="CP018906">
    <property type="protein sequence ID" value="AQW22337.1"/>
    <property type="molecule type" value="Genomic_DNA"/>
</dbReference>
<sequence length="150" mass="17317">MNSKFSKLNDLSPKEIFDIFQLRVAVFVVEQHCPYQEVDEDDLTAFHLTIRNDAGELIAYSRVIPEQEGKVAHIGRVIVRSDQRKSGMGKKLLQASLDFSKQEMPNLEKYFLAGQEYVKNFYHSFGFQDVSDVYLEDDIPHIDMELPVSK</sequence>
<dbReference type="SUPFAM" id="SSF55729">
    <property type="entry name" value="Acyl-CoA N-acyltransferases (Nat)"/>
    <property type="match status" value="1"/>
</dbReference>
<dbReference type="InterPro" id="IPR000182">
    <property type="entry name" value="GNAT_dom"/>
</dbReference>
<protein>
    <submittedName>
        <fullName evidence="2">GNAT family N-acetyltransferase</fullName>
    </submittedName>
</protein>
<evidence type="ECO:0000313" key="3">
    <source>
        <dbReference type="Proteomes" id="UP000030361"/>
    </source>
</evidence>
<name>A0A1S6QL25_9LACO</name>
<organism evidence="2 3">
    <name type="scientific">Lentilactobacillus curieae</name>
    <dbReference type="NCBI Taxonomy" id="1138822"/>
    <lineage>
        <taxon>Bacteria</taxon>
        <taxon>Bacillati</taxon>
        <taxon>Bacillota</taxon>
        <taxon>Bacilli</taxon>
        <taxon>Lactobacillales</taxon>
        <taxon>Lactobacillaceae</taxon>
        <taxon>Lentilactobacillus</taxon>
    </lineage>
</organism>
<dbReference type="eggNOG" id="COG2153">
    <property type="taxonomic scope" value="Bacteria"/>
</dbReference>
<dbReference type="Pfam" id="PF13673">
    <property type="entry name" value="Acetyltransf_10"/>
    <property type="match status" value="1"/>
</dbReference>
<accession>A0A1S6QL25</accession>
<evidence type="ECO:0000259" key="1">
    <source>
        <dbReference type="PROSITE" id="PS51186"/>
    </source>
</evidence>
<dbReference type="PANTHER" id="PTHR13355">
    <property type="entry name" value="GLUCOSAMINE 6-PHOSPHATE N-ACETYLTRANSFERASE"/>
    <property type="match status" value="1"/>
</dbReference>